<evidence type="ECO:0008006" key="3">
    <source>
        <dbReference type="Google" id="ProtNLM"/>
    </source>
</evidence>
<dbReference type="Pfam" id="PF14078">
    <property type="entry name" value="DUF4259"/>
    <property type="match status" value="1"/>
</dbReference>
<dbReference type="STRING" id="260084.SAMN02927928_1441"/>
<protein>
    <recommendedName>
        <fullName evidence="3">DUF4259 domain-containing protein</fullName>
    </recommendedName>
</protein>
<evidence type="ECO:0000313" key="1">
    <source>
        <dbReference type="EMBL" id="SCW46847.1"/>
    </source>
</evidence>
<dbReference type="RefSeq" id="WP_090645470.1">
    <property type="nucleotide sequence ID" value="NZ_CBCRYE010000001.1"/>
</dbReference>
<dbReference type="Proteomes" id="UP000199150">
    <property type="component" value="Unassembled WGS sequence"/>
</dbReference>
<keyword evidence="2" id="KW-1185">Reference proteome</keyword>
<dbReference type="AlphaFoldDB" id="A0A1G4QQX9"/>
<evidence type="ECO:0000313" key="2">
    <source>
        <dbReference type="Proteomes" id="UP000199150"/>
    </source>
</evidence>
<accession>A0A1G4QQX9</accession>
<name>A0A1G4QQX9_9CAUL</name>
<gene>
    <name evidence="1" type="ORF">SAMN02927928_1441</name>
</gene>
<proteinExistence type="predicted"/>
<reference evidence="2" key="1">
    <citation type="submission" date="2016-10" db="EMBL/GenBank/DDBJ databases">
        <authorList>
            <person name="Varghese N."/>
            <person name="Submissions S."/>
        </authorList>
    </citation>
    <scope>NUCLEOTIDE SEQUENCE [LARGE SCALE GENOMIC DNA]</scope>
    <source>
        <strain evidence="2">CGMCC 1.3431</strain>
    </source>
</reference>
<dbReference type="OrthoDB" id="7594887at2"/>
<dbReference type="EMBL" id="FMTS01000001">
    <property type="protein sequence ID" value="SCW46847.1"/>
    <property type="molecule type" value="Genomic_DNA"/>
</dbReference>
<dbReference type="InterPro" id="IPR025355">
    <property type="entry name" value="DUF4259"/>
</dbReference>
<sequence>MSAWGPGPFDNDDAADLMMELEDVPSWESVRFVFNAILANEDYAELAEGARAWAAAALLTVATGKSDVSAQDYLMILEAMGPPPADLTGLARAALRRISTGDSEIRELYLDHGSYNTWLGLLRATDEALT</sequence>
<organism evidence="1 2">
    <name type="scientific">Asticcacaulis taihuensis</name>
    <dbReference type="NCBI Taxonomy" id="260084"/>
    <lineage>
        <taxon>Bacteria</taxon>
        <taxon>Pseudomonadati</taxon>
        <taxon>Pseudomonadota</taxon>
        <taxon>Alphaproteobacteria</taxon>
        <taxon>Caulobacterales</taxon>
        <taxon>Caulobacteraceae</taxon>
        <taxon>Asticcacaulis</taxon>
    </lineage>
</organism>